<gene>
    <name evidence="2" type="ordered locus">Lbys_1599</name>
</gene>
<dbReference type="eggNOG" id="COG0457">
    <property type="taxonomic scope" value="Bacteria"/>
</dbReference>
<reference evidence="2 3" key="2">
    <citation type="journal article" date="2011" name="Stand. Genomic Sci.">
        <title>Complete genome sequence of Leadbetterella byssophila type strain (4M15).</title>
        <authorList>
            <person name="Abt B."/>
            <person name="Teshima H."/>
            <person name="Lucas S."/>
            <person name="Lapidus A."/>
            <person name="Del Rio T.G."/>
            <person name="Nolan M."/>
            <person name="Tice H."/>
            <person name="Cheng J.F."/>
            <person name="Pitluck S."/>
            <person name="Liolios K."/>
            <person name="Pagani I."/>
            <person name="Ivanova N."/>
            <person name="Mavromatis K."/>
            <person name="Pati A."/>
            <person name="Tapia R."/>
            <person name="Han C."/>
            <person name="Goodwin L."/>
            <person name="Chen A."/>
            <person name="Palaniappan K."/>
            <person name="Land M."/>
            <person name="Hauser L."/>
            <person name="Chang Y.J."/>
            <person name="Jeffries C.D."/>
            <person name="Rohde M."/>
            <person name="Goker M."/>
            <person name="Tindall B.J."/>
            <person name="Detter J.C."/>
            <person name="Woyke T."/>
            <person name="Bristow J."/>
            <person name="Eisen J.A."/>
            <person name="Markowitz V."/>
            <person name="Hugenholtz P."/>
            <person name="Klenk H.P."/>
            <person name="Kyrpides N.C."/>
        </authorList>
    </citation>
    <scope>NUCLEOTIDE SEQUENCE [LARGE SCALE GENOMIC DNA]</scope>
    <source>
        <strain evidence="3">DSM 17132 / JCM 16389 / KACC 11308 / NBRC 106382 / 4M15</strain>
    </source>
</reference>
<feature type="compositionally biased region" description="Basic and acidic residues" evidence="1">
    <location>
        <begin position="163"/>
        <end position="178"/>
    </location>
</feature>
<dbReference type="InterPro" id="IPR011990">
    <property type="entry name" value="TPR-like_helical_dom_sf"/>
</dbReference>
<dbReference type="HOGENOM" id="CLU_105079_0_0_10"/>
<protein>
    <submittedName>
        <fullName evidence="2">Tetratricopeptide repeat protein</fullName>
    </submittedName>
</protein>
<dbReference type="Gene3D" id="1.25.40.10">
    <property type="entry name" value="Tetratricopeptide repeat domain"/>
    <property type="match status" value="1"/>
</dbReference>
<accession>E4RY96</accession>
<dbReference type="OrthoDB" id="597471at2"/>
<evidence type="ECO:0000313" key="2">
    <source>
        <dbReference type="EMBL" id="ADQ17307.1"/>
    </source>
</evidence>
<feature type="region of interest" description="Disordered" evidence="1">
    <location>
        <begin position="144"/>
        <end position="178"/>
    </location>
</feature>
<evidence type="ECO:0000256" key="1">
    <source>
        <dbReference type="SAM" id="MobiDB-lite"/>
    </source>
</evidence>
<keyword evidence="3" id="KW-1185">Reference proteome</keyword>
<name>E4RY96_LEAB4</name>
<dbReference type="EMBL" id="CP002305">
    <property type="protein sequence ID" value="ADQ17307.1"/>
    <property type="molecule type" value="Genomic_DNA"/>
</dbReference>
<dbReference type="SUPFAM" id="SSF48452">
    <property type="entry name" value="TPR-like"/>
    <property type="match status" value="1"/>
</dbReference>
<dbReference type="Proteomes" id="UP000007435">
    <property type="component" value="Chromosome"/>
</dbReference>
<dbReference type="KEGG" id="lby:Lbys_1599"/>
<dbReference type="AlphaFoldDB" id="E4RY96"/>
<sequence length="211" mass="24460">MNFFVYYIIFFLLNPQFYTNIEQKNQYIDDFNRKMEESDFKGAIKVFERLEDVHRVIDTYLRLDAAHAYFAVGDTAAARLHYEYSKDLSDPHQASISRNQLGILALMRGDSTEAIRLFKSAIEKDNDLQAARYNYELISSLYKPRRSLDQQTPEPEGGAQAGDSRDKELDPYDSENISRERALQLLDNLRISERKGVISGKNSANNIEKDW</sequence>
<organism evidence="2 3">
    <name type="scientific">Leadbetterella byssophila (strain DSM 17132 / JCM 16389 / KACC 11308 / NBRC 106382 / 4M15)</name>
    <dbReference type="NCBI Taxonomy" id="649349"/>
    <lineage>
        <taxon>Bacteria</taxon>
        <taxon>Pseudomonadati</taxon>
        <taxon>Bacteroidota</taxon>
        <taxon>Cytophagia</taxon>
        <taxon>Cytophagales</taxon>
        <taxon>Leadbetterellaceae</taxon>
        <taxon>Leadbetterella</taxon>
    </lineage>
</organism>
<dbReference type="RefSeq" id="WP_013408356.1">
    <property type="nucleotide sequence ID" value="NC_014655.1"/>
</dbReference>
<evidence type="ECO:0000313" key="3">
    <source>
        <dbReference type="Proteomes" id="UP000007435"/>
    </source>
</evidence>
<dbReference type="STRING" id="649349.Lbys_1599"/>
<proteinExistence type="predicted"/>
<reference key="1">
    <citation type="submission" date="2010-11" db="EMBL/GenBank/DDBJ databases">
        <title>The complete genome of Leadbetterella byssophila DSM 17132.</title>
        <authorList>
            <consortium name="US DOE Joint Genome Institute (JGI-PGF)"/>
            <person name="Lucas S."/>
            <person name="Copeland A."/>
            <person name="Lapidus A."/>
            <person name="Glavina del Rio T."/>
            <person name="Dalin E."/>
            <person name="Tice H."/>
            <person name="Bruce D."/>
            <person name="Goodwin L."/>
            <person name="Pitluck S."/>
            <person name="Kyrpides N."/>
            <person name="Mavromatis K."/>
            <person name="Ivanova N."/>
            <person name="Teshima H."/>
            <person name="Brettin T."/>
            <person name="Detter J.C."/>
            <person name="Han C."/>
            <person name="Tapia R."/>
            <person name="Land M."/>
            <person name="Hauser L."/>
            <person name="Markowitz V."/>
            <person name="Cheng J.-F."/>
            <person name="Hugenholtz P."/>
            <person name="Woyke T."/>
            <person name="Wu D."/>
            <person name="Tindall B."/>
            <person name="Pomrenke H.G."/>
            <person name="Brambilla E."/>
            <person name="Klenk H.-P."/>
            <person name="Eisen J.A."/>
        </authorList>
    </citation>
    <scope>NUCLEOTIDE SEQUENCE [LARGE SCALE GENOMIC DNA]</scope>
    <source>
        <strain>DSM 17132</strain>
    </source>
</reference>